<organism evidence="2 3">
    <name type="scientific">Allacma fusca</name>
    <dbReference type="NCBI Taxonomy" id="39272"/>
    <lineage>
        <taxon>Eukaryota</taxon>
        <taxon>Metazoa</taxon>
        <taxon>Ecdysozoa</taxon>
        <taxon>Arthropoda</taxon>
        <taxon>Hexapoda</taxon>
        <taxon>Collembola</taxon>
        <taxon>Symphypleona</taxon>
        <taxon>Sminthuridae</taxon>
        <taxon>Allacma</taxon>
    </lineage>
</organism>
<evidence type="ECO:0000256" key="1">
    <source>
        <dbReference type="SAM" id="SignalP"/>
    </source>
</evidence>
<evidence type="ECO:0000313" key="3">
    <source>
        <dbReference type="Proteomes" id="UP000708208"/>
    </source>
</evidence>
<protein>
    <submittedName>
        <fullName evidence="2">Uncharacterized protein</fullName>
    </submittedName>
</protein>
<keyword evidence="1" id="KW-0732">Signal</keyword>
<comment type="caution">
    <text evidence="2">The sequence shown here is derived from an EMBL/GenBank/DDBJ whole genome shotgun (WGS) entry which is preliminary data.</text>
</comment>
<keyword evidence="3" id="KW-1185">Reference proteome</keyword>
<gene>
    <name evidence="2" type="ORF">AFUS01_LOCUS29677</name>
</gene>
<accession>A0A8J2KR40</accession>
<dbReference type="Proteomes" id="UP000708208">
    <property type="component" value="Unassembled WGS sequence"/>
</dbReference>
<reference evidence="2" key="1">
    <citation type="submission" date="2021-06" db="EMBL/GenBank/DDBJ databases">
        <authorList>
            <person name="Hodson N. C."/>
            <person name="Mongue J. A."/>
            <person name="Jaron S. K."/>
        </authorList>
    </citation>
    <scope>NUCLEOTIDE SEQUENCE</scope>
</reference>
<dbReference type="AlphaFoldDB" id="A0A8J2KR40"/>
<feature type="non-terminal residue" evidence="2">
    <location>
        <position position="1"/>
    </location>
</feature>
<proteinExistence type="predicted"/>
<evidence type="ECO:0000313" key="2">
    <source>
        <dbReference type="EMBL" id="CAG7819215.1"/>
    </source>
</evidence>
<feature type="chain" id="PRO_5035295329" evidence="1">
    <location>
        <begin position="24"/>
        <end position="65"/>
    </location>
</feature>
<feature type="signal peptide" evidence="1">
    <location>
        <begin position="1"/>
        <end position="23"/>
    </location>
</feature>
<sequence>SWPYFSWFWTSWALRMLCGVTTATGVKEKWERKLSVPTALIYVWYVPRQIWKNRRPEVVCSWVKS</sequence>
<name>A0A8J2KR40_9HEXA</name>
<dbReference type="EMBL" id="CAJVCH010442637">
    <property type="protein sequence ID" value="CAG7819215.1"/>
    <property type="molecule type" value="Genomic_DNA"/>
</dbReference>